<organism evidence="3 4">
    <name type="scientific">Cryptosporangium minutisporangium</name>
    <dbReference type="NCBI Taxonomy" id="113569"/>
    <lineage>
        <taxon>Bacteria</taxon>
        <taxon>Bacillati</taxon>
        <taxon>Actinomycetota</taxon>
        <taxon>Actinomycetes</taxon>
        <taxon>Cryptosporangiales</taxon>
        <taxon>Cryptosporangiaceae</taxon>
        <taxon>Cryptosporangium</taxon>
    </lineage>
</organism>
<feature type="domain" description="CoA carboxyltransferase C-terminal" evidence="2">
    <location>
        <begin position="279"/>
        <end position="532"/>
    </location>
</feature>
<protein>
    <submittedName>
        <fullName evidence="3">Acyl-CoA carboxylase subunit beta</fullName>
    </submittedName>
</protein>
<dbReference type="InterPro" id="IPR011763">
    <property type="entry name" value="COA_CT_C"/>
</dbReference>
<accession>A0ABP6T8M7</accession>
<evidence type="ECO:0000313" key="3">
    <source>
        <dbReference type="EMBL" id="GAA3396123.1"/>
    </source>
</evidence>
<dbReference type="PROSITE" id="PS50989">
    <property type="entry name" value="COA_CT_CTER"/>
    <property type="match status" value="1"/>
</dbReference>
<dbReference type="PROSITE" id="PS50980">
    <property type="entry name" value="COA_CT_NTER"/>
    <property type="match status" value="1"/>
</dbReference>
<dbReference type="PRINTS" id="PR01070">
    <property type="entry name" value="ACCCTRFRASEB"/>
</dbReference>
<reference evidence="4" key="1">
    <citation type="journal article" date="2019" name="Int. J. Syst. Evol. Microbiol.">
        <title>The Global Catalogue of Microorganisms (GCM) 10K type strain sequencing project: providing services to taxonomists for standard genome sequencing and annotation.</title>
        <authorList>
            <consortium name="The Broad Institute Genomics Platform"/>
            <consortium name="The Broad Institute Genome Sequencing Center for Infectious Disease"/>
            <person name="Wu L."/>
            <person name="Ma J."/>
        </authorList>
    </citation>
    <scope>NUCLEOTIDE SEQUENCE [LARGE SCALE GENOMIC DNA]</scope>
    <source>
        <strain evidence="4">JCM 9458</strain>
    </source>
</reference>
<evidence type="ECO:0000313" key="4">
    <source>
        <dbReference type="Proteomes" id="UP001501676"/>
    </source>
</evidence>
<dbReference type="Pfam" id="PF01039">
    <property type="entry name" value="Carboxyl_trans"/>
    <property type="match status" value="1"/>
</dbReference>
<dbReference type="EMBL" id="BAAAYN010000053">
    <property type="protein sequence ID" value="GAA3396123.1"/>
    <property type="molecule type" value="Genomic_DNA"/>
</dbReference>
<dbReference type="InterPro" id="IPR051047">
    <property type="entry name" value="AccD/PCCB"/>
</dbReference>
<comment type="caution">
    <text evidence="3">The sequence shown here is derived from an EMBL/GenBank/DDBJ whole genome shotgun (WGS) entry which is preliminary data.</text>
</comment>
<evidence type="ECO:0000259" key="1">
    <source>
        <dbReference type="PROSITE" id="PS50980"/>
    </source>
</evidence>
<dbReference type="Proteomes" id="UP001501676">
    <property type="component" value="Unassembled WGS sequence"/>
</dbReference>
<dbReference type="InterPro" id="IPR011762">
    <property type="entry name" value="COA_CT_N"/>
</dbReference>
<evidence type="ECO:0000259" key="2">
    <source>
        <dbReference type="PROSITE" id="PS50989"/>
    </source>
</evidence>
<name>A0ABP6T8M7_9ACTN</name>
<proteinExistence type="predicted"/>
<keyword evidence="4" id="KW-1185">Reference proteome</keyword>
<dbReference type="Gene3D" id="3.90.226.10">
    <property type="entry name" value="2-enoyl-CoA Hydratase, Chain A, domain 1"/>
    <property type="match status" value="2"/>
</dbReference>
<dbReference type="SUPFAM" id="SSF52096">
    <property type="entry name" value="ClpP/crotonase"/>
    <property type="match status" value="2"/>
</dbReference>
<dbReference type="InterPro" id="IPR029045">
    <property type="entry name" value="ClpP/crotonase-like_dom_sf"/>
</dbReference>
<dbReference type="InterPro" id="IPR034733">
    <property type="entry name" value="AcCoA_carboxyl_beta"/>
</dbReference>
<sequence length="537" mass="57345">MTTTDLPRTTTTATGTAAKIAELARRREVARQGAIASVEKQHAKGKLTARERIEAFLDPGSFVEVDELARHGAGNYGADVRESYGDGVVTGYGLVGGRPVCVYAQDFTIFGGSVGERVGQKIVKVMQRAIDVGCPIIGINDSGGARIQEGVASLASYAEVGYHIGLASGVVPQVSLILGPCAGGAVYGPAATDVVVMVEKTSHQFVTGPDVVRAVTGEQVTFEELGGPAVNAAAGNVHYVAADEKDAFDWVQTLLSYLPSNNLDEPPDFGAADWAYDTELEMNAEDLGLNAVIPDEPNRLYDMTTVIRHLVDDGEFLEMQAAFAPNLLVGLARIEGRTVGLLANQPLHLSGALDIDASEKGARFIQFCDAFNIPILTLVDVPGYLPGLDQERGGIIRRGVKLSFAYATATVPMVTVIVRKAYGGGYASMGCKHYRVDTNLAWPTAEIAVMGGEAAVSVLFRRQLQEAVAAGDYESVHSTLVDAYRAEKCTPYEAAERGYIDAVIAPSETRIEVAKALRMLRTKRKTMPARKHTNIPL</sequence>
<feature type="domain" description="CoA carboxyltransferase N-terminal" evidence="1">
    <location>
        <begin position="16"/>
        <end position="270"/>
    </location>
</feature>
<dbReference type="PANTHER" id="PTHR43842:SF2">
    <property type="entry name" value="PROPIONYL-COA CARBOXYLASE BETA CHAIN, MITOCHONDRIAL"/>
    <property type="match status" value="1"/>
</dbReference>
<gene>
    <name evidence="3" type="ORF">GCM10020369_71670</name>
</gene>
<dbReference type="PANTHER" id="PTHR43842">
    <property type="entry name" value="PROPIONYL-COA CARBOXYLASE BETA CHAIN"/>
    <property type="match status" value="1"/>
</dbReference>
<dbReference type="RefSeq" id="WP_345732730.1">
    <property type="nucleotide sequence ID" value="NZ_BAAAYN010000053.1"/>
</dbReference>
<dbReference type="InterPro" id="IPR000438">
    <property type="entry name" value="Acetyl_CoA_COase_Trfase_b_su"/>
</dbReference>